<organism evidence="1 2">
    <name type="scientific">Schaedlerella arabinosiphila</name>
    <dbReference type="NCBI Taxonomy" id="2044587"/>
    <lineage>
        <taxon>Bacteria</taxon>
        <taxon>Bacillati</taxon>
        <taxon>Bacillota</taxon>
        <taxon>Clostridia</taxon>
        <taxon>Lachnospirales</taxon>
        <taxon>Lachnospiraceae</taxon>
        <taxon>Schaedlerella</taxon>
    </lineage>
</organism>
<sequence length="66" mass="7965">MEPDIYALSKAGFSKERIEEITRCDDKEIQIRMLRKCRYQLLDEIHGKQQSLDEIDYIICKMKEQK</sequence>
<comment type="caution">
    <text evidence="1">The sequence shown here is derived from an EMBL/GenBank/DDBJ whole genome shotgun (WGS) entry which is preliminary data.</text>
</comment>
<gene>
    <name evidence="1" type="ORF">EBB54_11155</name>
</gene>
<name>A0A3R8JMN7_9FIRM</name>
<protein>
    <submittedName>
        <fullName evidence="1">Uncharacterized protein</fullName>
    </submittedName>
</protein>
<dbReference type="EMBL" id="RHJS01000002">
    <property type="protein sequence ID" value="RRK31863.1"/>
    <property type="molecule type" value="Genomic_DNA"/>
</dbReference>
<evidence type="ECO:0000313" key="1">
    <source>
        <dbReference type="EMBL" id="RRK31863.1"/>
    </source>
</evidence>
<proteinExistence type="predicted"/>
<reference evidence="1" key="1">
    <citation type="submission" date="2018-10" db="EMBL/GenBank/DDBJ databases">
        <title>Schaedlerella arabinophila gen. nov. sp. nov., isolated from the mouse intestinal tract and comparative analysis with the genome of the closely related altered Schaedler flora strain ASF502.</title>
        <authorList>
            <person name="Miyake S."/>
            <person name="Soh M."/>
            <person name="Seedorf H."/>
        </authorList>
    </citation>
    <scope>NUCLEOTIDE SEQUENCE [LARGE SCALE GENOMIC DNA]</scope>
    <source>
        <strain evidence="1">DSM 106076</strain>
    </source>
</reference>
<dbReference type="AlphaFoldDB" id="A0A3R8JMN7"/>
<evidence type="ECO:0000313" key="2">
    <source>
        <dbReference type="Proteomes" id="UP000274920"/>
    </source>
</evidence>
<dbReference type="RefSeq" id="WP_125127451.1">
    <property type="nucleotide sequence ID" value="NZ_RHJS01000002.1"/>
</dbReference>
<dbReference type="Proteomes" id="UP000274920">
    <property type="component" value="Unassembled WGS sequence"/>
</dbReference>
<accession>A0A3R8JMN7</accession>
<keyword evidence="2" id="KW-1185">Reference proteome</keyword>